<keyword evidence="5" id="KW-0472">Membrane</keyword>
<evidence type="ECO:0000256" key="5">
    <source>
        <dbReference type="SAM" id="Phobius"/>
    </source>
</evidence>
<keyword evidence="5" id="KW-1133">Transmembrane helix</keyword>
<comment type="subcellular location">
    <subcellularLocation>
        <location evidence="1">Membrane</location>
        <topology evidence="1">Multi-pass membrane protein</topology>
    </subcellularLocation>
</comment>
<evidence type="ECO:0000313" key="7">
    <source>
        <dbReference type="Proteomes" id="UP000762676"/>
    </source>
</evidence>
<comment type="caution">
    <text evidence="6">The sequence shown here is derived from an EMBL/GenBank/DDBJ whole genome shotgun (WGS) entry which is preliminary data.</text>
</comment>
<evidence type="ECO:0000256" key="1">
    <source>
        <dbReference type="ARBA" id="ARBA00004141"/>
    </source>
</evidence>
<dbReference type="Gene3D" id="1.20.1070.10">
    <property type="entry name" value="Rhodopsin 7-helix transmembrane proteins"/>
    <property type="match status" value="1"/>
</dbReference>
<dbReference type="SUPFAM" id="SSF81321">
    <property type="entry name" value="Family A G protein-coupled receptor-like"/>
    <property type="match status" value="1"/>
</dbReference>
<dbReference type="Proteomes" id="UP000762676">
    <property type="component" value="Unassembled WGS sequence"/>
</dbReference>
<sequence>MLSPHRLPKSSFTQRSDVMAQVNLSLLPESVGHTTTFSFDNNYLINTTHVNCKTNCTSSQENDDTVRYFCLPKYFSETCSTPSSNEVRLIEIFCTAVFVQNDIIVYIALALGMPGSIFALVTVSSLKYSPGMVYLGSLAVSDFLALVIASIILVFFKVADENESVLLKLKFIYAAIQLKNMAQYIRSMASSTMAPSSRSDAMETKLTKMMLLTVACFFVFACPFGFIQCFDRIKFWYLKFDLCHLNESIYIYLFYTLYAVSFLNHAVNFYIYCACAKGFRKQFVRVVFSKCCAKN</sequence>
<dbReference type="PANTHER" id="PTHR24243">
    <property type="entry name" value="G-PROTEIN COUPLED RECEPTOR"/>
    <property type="match status" value="1"/>
</dbReference>
<keyword evidence="7" id="KW-1185">Reference proteome</keyword>
<keyword evidence="2" id="KW-0297">G-protein coupled receptor</keyword>
<evidence type="ECO:0000256" key="3">
    <source>
        <dbReference type="ARBA" id="ARBA00023170"/>
    </source>
</evidence>
<keyword evidence="3" id="KW-0675">Receptor</keyword>
<dbReference type="PANTHER" id="PTHR24243:SF233">
    <property type="entry name" value="THYROTROPIN-RELEASING HORMONE RECEPTOR"/>
    <property type="match status" value="1"/>
</dbReference>
<proteinExistence type="predicted"/>
<feature type="transmembrane region" description="Helical" evidence="5">
    <location>
        <begin position="132"/>
        <end position="156"/>
    </location>
</feature>
<keyword evidence="4" id="KW-0807">Transducer</keyword>
<evidence type="ECO:0000256" key="2">
    <source>
        <dbReference type="ARBA" id="ARBA00023040"/>
    </source>
</evidence>
<reference evidence="6 7" key="1">
    <citation type="journal article" date="2021" name="Elife">
        <title>Chloroplast acquisition without the gene transfer in kleptoplastic sea slugs, Plakobranchus ocellatus.</title>
        <authorList>
            <person name="Maeda T."/>
            <person name="Takahashi S."/>
            <person name="Yoshida T."/>
            <person name="Shimamura S."/>
            <person name="Takaki Y."/>
            <person name="Nagai Y."/>
            <person name="Toyoda A."/>
            <person name="Suzuki Y."/>
            <person name="Arimoto A."/>
            <person name="Ishii H."/>
            <person name="Satoh N."/>
            <person name="Nishiyama T."/>
            <person name="Hasebe M."/>
            <person name="Maruyama T."/>
            <person name="Minagawa J."/>
            <person name="Obokata J."/>
            <person name="Shigenobu S."/>
        </authorList>
    </citation>
    <scope>NUCLEOTIDE SEQUENCE [LARGE SCALE GENOMIC DNA]</scope>
</reference>
<evidence type="ECO:0000313" key="6">
    <source>
        <dbReference type="EMBL" id="GFR65016.1"/>
    </source>
</evidence>
<name>A0AAV4EXZ3_9GAST</name>
<dbReference type="EMBL" id="BMAT01000362">
    <property type="protein sequence ID" value="GFR65016.1"/>
    <property type="molecule type" value="Genomic_DNA"/>
</dbReference>
<gene>
    <name evidence="6" type="ORF">ElyMa_000194500</name>
</gene>
<evidence type="ECO:0008006" key="8">
    <source>
        <dbReference type="Google" id="ProtNLM"/>
    </source>
</evidence>
<accession>A0AAV4EXZ3</accession>
<dbReference type="AlphaFoldDB" id="A0AAV4EXZ3"/>
<feature type="transmembrane region" description="Helical" evidence="5">
    <location>
        <begin position="103"/>
        <end position="126"/>
    </location>
</feature>
<feature type="transmembrane region" description="Helical" evidence="5">
    <location>
        <begin position="209"/>
        <end position="229"/>
    </location>
</feature>
<dbReference type="GO" id="GO:0005886">
    <property type="term" value="C:plasma membrane"/>
    <property type="evidence" value="ECO:0007669"/>
    <property type="project" value="TreeGrafter"/>
</dbReference>
<protein>
    <recommendedName>
        <fullName evidence="8">G-protein coupled receptors family 1 profile domain-containing protein</fullName>
    </recommendedName>
</protein>
<organism evidence="6 7">
    <name type="scientific">Elysia marginata</name>
    <dbReference type="NCBI Taxonomy" id="1093978"/>
    <lineage>
        <taxon>Eukaryota</taxon>
        <taxon>Metazoa</taxon>
        <taxon>Spiralia</taxon>
        <taxon>Lophotrochozoa</taxon>
        <taxon>Mollusca</taxon>
        <taxon>Gastropoda</taxon>
        <taxon>Heterobranchia</taxon>
        <taxon>Euthyneura</taxon>
        <taxon>Panpulmonata</taxon>
        <taxon>Sacoglossa</taxon>
        <taxon>Placobranchoidea</taxon>
        <taxon>Plakobranchidae</taxon>
        <taxon>Elysia</taxon>
    </lineage>
</organism>
<dbReference type="GO" id="GO:0004930">
    <property type="term" value="F:G protein-coupled receptor activity"/>
    <property type="evidence" value="ECO:0007669"/>
    <property type="project" value="UniProtKB-KW"/>
</dbReference>
<keyword evidence="5" id="KW-0812">Transmembrane</keyword>
<evidence type="ECO:0000256" key="4">
    <source>
        <dbReference type="ARBA" id="ARBA00023224"/>
    </source>
</evidence>
<feature type="transmembrane region" description="Helical" evidence="5">
    <location>
        <begin position="249"/>
        <end position="272"/>
    </location>
</feature>